<dbReference type="Proteomes" id="UP000029554">
    <property type="component" value="Unassembled WGS sequence"/>
</dbReference>
<feature type="transmembrane region" description="Helical" evidence="1">
    <location>
        <begin position="242"/>
        <end position="262"/>
    </location>
</feature>
<accession>A0A095SUY3</accession>
<dbReference type="Pfam" id="PF13387">
    <property type="entry name" value="Lnb_N"/>
    <property type="match status" value="1"/>
</dbReference>
<organism evidence="4 5">
    <name type="scientific">Flavobacterium aquatile LMG 4008 = ATCC 11947</name>
    <dbReference type="NCBI Taxonomy" id="1453498"/>
    <lineage>
        <taxon>Bacteria</taxon>
        <taxon>Pseudomonadati</taxon>
        <taxon>Bacteroidota</taxon>
        <taxon>Flavobacteriia</taxon>
        <taxon>Flavobacteriales</taxon>
        <taxon>Flavobacteriaceae</taxon>
        <taxon>Flavobacterium</taxon>
    </lineage>
</organism>
<feature type="transmembrane region" description="Helical" evidence="1">
    <location>
        <begin position="343"/>
        <end position="360"/>
    </location>
</feature>
<evidence type="ECO:0000256" key="1">
    <source>
        <dbReference type="SAM" id="Phobius"/>
    </source>
</evidence>
<dbReference type="EMBL" id="JRHH01000003">
    <property type="protein sequence ID" value="KGD68159.1"/>
    <property type="molecule type" value="Genomic_DNA"/>
</dbReference>
<evidence type="ECO:0000313" key="4">
    <source>
        <dbReference type="EMBL" id="KGD68159.1"/>
    </source>
</evidence>
<name>A0A095SUY3_9FLAO</name>
<dbReference type="AlphaFoldDB" id="A0A095SUY3"/>
<feature type="chain" id="PRO_5001911284" description="Lnb N-terminal periplasmic domain-containing protein" evidence="2">
    <location>
        <begin position="20"/>
        <end position="370"/>
    </location>
</feature>
<dbReference type="InterPro" id="IPR025178">
    <property type="entry name" value="Lnb_N"/>
</dbReference>
<keyword evidence="1" id="KW-1133">Transmembrane helix</keyword>
<feature type="transmembrane region" description="Helical" evidence="1">
    <location>
        <begin position="269"/>
        <end position="290"/>
    </location>
</feature>
<dbReference type="RefSeq" id="WP_035125795.1">
    <property type="nucleotide sequence ID" value="NZ_JRHH01000003.1"/>
</dbReference>
<proteinExistence type="predicted"/>
<comment type="caution">
    <text evidence="4">The sequence shown here is derived from an EMBL/GenBank/DDBJ whole genome shotgun (WGS) entry which is preliminary data.</text>
</comment>
<feature type="domain" description="Lnb N-terminal periplasmic" evidence="3">
    <location>
        <begin position="28"/>
        <end position="159"/>
    </location>
</feature>
<protein>
    <recommendedName>
        <fullName evidence="3">Lnb N-terminal periplasmic domain-containing protein</fullName>
    </recommendedName>
</protein>
<dbReference type="STRING" id="1453498.LG45_07645"/>
<evidence type="ECO:0000259" key="3">
    <source>
        <dbReference type="Pfam" id="PF13387"/>
    </source>
</evidence>
<dbReference type="eggNOG" id="ENOG502Z87C">
    <property type="taxonomic scope" value="Bacteria"/>
</dbReference>
<keyword evidence="1" id="KW-0472">Membrane</keyword>
<feature type="signal peptide" evidence="2">
    <location>
        <begin position="1"/>
        <end position="19"/>
    </location>
</feature>
<evidence type="ECO:0000256" key="2">
    <source>
        <dbReference type="SAM" id="SignalP"/>
    </source>
</evidence>
<evidence type="ECO:0000313" key="5">
    <source>
        <dbReference type="Proteomes" id="UP000029554"/>
    </source>
</evidence>
<keyword evidence="1" id="KW-0812">Transmembrane</keyword>
<reference evidence="4 5" key="1">
    <citation type="submission" date="2014-09" db="EMBL/GenBank/DDBJ databases">
        <title>Whole Genome Shotgun of Flavobacterium aquatile LMG 4008.</title>
        <authorList>
            <person name="Gale A.N."/>
            <person name="Pipes S.E."/>
            <person name="Newman J.D."/>
        </authorList>
    </citation>
    <scope>NUCLEOTIDE SEQUENCE [LARGE SCALE GENOMIC DNA]</scope>
    <source>
        <strain evidence="4 5">LMG 4008</strain>
    </source>
</reference>
<keyword evidence="2" id="KW-0732">Signal</keyword>
<feature type="transmembrane region" description="Helical" evidence="1">
    <location>
        <begin position="320"/>
        <end position="337"/>
    </location>
</feature>
<feature type="transmembrane region" description="Helical" evidence="1">
    <location>
        <begin position="296"/>
        <end position="313"/>
    </location>
</feature>
<dbReference type="OrthoDB" id="319167at2"/>
<gene>
    <name evidence="4" type="ORF">LG45_07645</name>
</gene>
<sequence length="370" mass="43007">MKKLLLCLLFLFFQFLSFAQNPPLSENAAVSIFTCGRGNELYTTFGHTAIRIKDETNNLDVVYNYGAFDFRAPNFYLKFVKGDLQYFINATSYEDFIVEYYNENREVVEQTLNLSRVKKQELFEKLNASLFSEERNYTYKFIDKNCTTMVVDKVNETIGTDLIKKVDDKTISYRTLLYPFFENHFYYKLGINSIFGAKTDSKAEKLFLPVELMHSLDKAAVNGKPLVTKTEVIVKGSPLESGFSFVNSIYFIALLLLIIVLVNKRVVTFTYIFIIGLLGLFFCLVGLYSLHKELLWNYNALLFNPLFLILPFLSGKWFKNLILISTVMLLIYFGVMIGKPHFVLMLPFMFAHGFLLLRFLRDYKKVQKFD</sequence>
<keyword evidence="5" id="KW-1185">Reference proteome</keyword>